<name>A0ABN0WZ77_9LACT</name>
<dbReference type="InterPro" id="IPR051541">
    <property type="entry name" value="PTS_SugarTrans_NitroReg"/>
</dbReference>
<keyword evidence="2" id="KW-0762">Sugar transport</keyword>
<protein>
    <submittedName>
        <fullName evidence="2">PTS sugar transporter subunit IIA</fullName>
    </submittedName>
</protein>
<dbReference type="PANTHER" id="PTHR47738">
    <property type="entry name" value="PTS SYSTEM FRUCTOSE-LIKE EIIA COMPONENT-RELATED"/>
    <property type="match status" value="1"/>
</dbReference>
<keyword evidence="2" id="KW-0813">Transport</keyword>
<dbReference type="Gene3D" id="3.40.930.10">
    <property type="entry name" value="Mannitol-specific EII, Chain A"/>
    <property type="match status" value="1"/>
</dbReference>
<gene>
    <name evidence="2" type="ORF">GCM10008932_00240</name>
</gene>
<organism evidence="2 3">
    <name type="scientific">Alkalibacterium iburiense</name>
    <dbReference type="NCBI Taxonomy" id="290589"/>
    <lineage>
        <taxon>Bacteria</taxon>
        <taxon>Bacillati</taxon>
        <taxon>Bacillota</taxon>
        <taxon>Bacilli</taxon>
        <taxon>Lactobacillales</taxon>
        <taxon>Carnobacteriaceae</taxon>
        <taxon>Alkalibacterium</taxon>
    </lineage>
</organism>
<proteinExistence type="predicted"/>
<evidence type="ECO:0000313" key="2">
    <source>
        <dbReference type="EMBL" id="GAA0350989.1"/>
    </source>
</evidence>
<dbReference type="InterPro" id="IPR016152">
    <property type="entry name" value="PTrfase/Anion_transptr"/>
</dbReference>
<dbReference type="RefSeq" id="WP_343752746.1">
    <property type="nucleotide sequence ID" value="NZ_BAAACW010000004.1"/>
</dbReference>
<evidence type="ECO:0000259" key="1">
    <source>
        <dbReference type="PROSITE" id="PS51094"/>
    </source>
</evidence>
<dbReference type="PANTHER" id="PTHR47738:SF3">
    <property type="entry name" value="PHOSPHOTRANSFERASE SYSTEM MANNITOL_FRUCTOSE-SPECIFIC IIA DOMAIN CONTAINING PROTEIN"/>
    <property type="match status" value="1"/>
</dbReference>
<reference evidence="2 3" key="1">
    <citation type="journal article" date="2019" name="Int. J. Syst. Evol. Microbiol.">
        <title>The Global Catalogue of Microorganisms (GCM) 10K type strain sequencing project: providing services to taxonomists for standard genome sequencing and annotation.</title>
        <authorList>
            <consortium name="The Broad Institute Genomics Platform"/>
            <consortium name="The Broad Institute Genome Sequencing Center for Infectious Disease"/>
            <person name="Wu L."/>
            <person name="Ma J."/>
        </authorList>
    </citation>
    <scope>NUCLEOTIDE SEQUENCE [LARGE SCALE GENOMIC DNA]</scope>
    <source>
        <strain evidence="2 3">JCM 12662</strain>
    </source>
</reference>
<dbReference type="Pfam" id="PF00359">
    <property type="entry name" value="PTS_EIIA_2"/>
    <property type="match status" value="1"/>
</dbReference>
<dbReference type="EMBL" id="BAAACW010000004">
    <property type="protein sequence ID" value="GAA0350989.1"/>
    <property type="molecule type" value="Genomic_DNA"/>
</dbReference>
<dbReference type="InterPro" id="IPR002178">
    <property type="entry name" value="PTS_EIIA_type-2_dom"/>
</dbReference>
<comment type="caution">
    <text evidence="2">The sequence shown here is derived from an EMBL/GenBank/DDBJ whole genome shotgun (WGS) entry which is preliminary data.</text>
</comment>
<dbReference type="SUPFAM" id="SSF55804">
    <property type="entry name" value="Phoshotransferase/anion transport protein"/>
    <property type="match status" value="1"/>
</dbReference>
<dbReference type="PROSITE" id="PS51094">
    <property type="entry name" value="PTS_EIIA_TYPE_2"/>
    <property type="match status" value="1"/>
</dbReference>
<accession>A0ABN0WZ77</accession>
<feature type="domain" description="PTS EIIA type-2" evidence="1">
    <location>
        <begin position="5"/>
        <end position="152"/>
    </location>
</feature>
<dbReference type="Proteomes" id="UP001501166">
    <property type="component" value="Unassembled WGS sequence"/>
</dbReference>
<dbReference type="CDD" id="cd00211">
    <property type="entry name" value="PTS_IIA_fru"/>
    <property type="match status" value="1"/>
</dbReference>
<sequence>MGNTFYMDEDLVLLDLKEREKEAVLQHIASILVKKGMVKSSFEEALIKREKEYPTGLMGNQYGIAIPHTDAEHVNKQCLSVSILKTSLEFIHMGTDDQKIPVSLIFTLAINNPEDQLDLLQKLMALIQNDTLLEQLVNSEDKKEVISLVTDALN</sequence>
<keyword evidence="3" id="KW-1185">Reference proteome</keyword>
<evidence type="ECO:0000313" key="3">
    <source>
        <dbReference type="Proteomes" id="UP001501166"/>
    </source>
</evidence>